<reference evidence="4 6" key="1">
    <citation type="submission" date="2016-10" db="EMBL/GenBank/DDBJ databases">
        <authorList>
            <person name="Cai Z."/>
        </authorList>
    </citation>
    <scope>NUCLEOTIDE SEQUENCE [LARGE SCALE GENOMIC DNA]</scope>
    <source>
        <strain evidence="4 6">DSM 25227</strain>
    </source>
</reference>
<dbReference type="SUPFAM" id="SSF54427">
    <property type="entry name" value="NTF2-like"/>
    <property type="match status" value="1"/>
</dbReference>
<dbReference type="NCBIfam" id="TIGR02246">
    <property type="entry name" value="SgcJ/EcaC family oxidoreductase"/>
    <property type="match status" value="1"/>
</dbReference>
<evidence type="ECO:0000256" key="1">
    <source>
        <dbReference type="SAM" id="SignalP"/>
    </source>
</evidence>
<accession>A0A2Y9B5E5</accession>
<evidence type="ECO:0000313" key="5">
    <source>
        <dbReference type="Proteomes" id="UP000245839"/>
    </source>
</evidence>
<evidence type="ECO:0000313" key="6">
    <source>
        <dbReference type="Proteomes" id="UP000251571"/>
    </source>
</evidence>
<dbReference type="AlphaFoldDB" id="A0A2Y9B5E5"/>
<feature type="domain" description="DUF4440" evidence="2">
    <location>
        <begin position="30"/>
        <end position="139"/>
    </location>
</feature>
<dbReference type="InterPro" id="IPR011944">
    <property type="entry name" value="Steroid_delta5-4_isomerase"/>
</dbReference>
<keyword evidence="5" id="KW-1185">Reference proteome</keyword>
<name>A0A2Y9B5E5_9RHOB</name>
<dbReference type="InterPro" id="IPR032710">
    <property type="entry name" value="NTF2-like_dom_sf"/>
</dbReference>
<dbReference type="EMBL" id="QGDJ01000026">
    <property type="protein sequence ID" value="PWJ10039.1"/>
    <property type="molecule type" value="Genomic_DNA"/>
</dbReference>
<evidence type="ECO:0000313" key="4">
    <source>
        <dbReference type="EMBL" id="SSA51784.1"/>
    </source>
</evidence>
<protein>
    <submittedName>
        <fullName evidence="3">Uncharacterized protein (TIGR02246 family)</fullName>
    </submittedName>
</protein>
<dbReference type="Gene3D" id="3.10.450.50">
    <property type="match status" value="1"/>
</dbReference>
<dbReference type="Proteomes" id="UP000251571">
    <property type="component" value="Unassembled WGS sequence"/>
</dbReference>
<dbReference type="Pfam" id="PF14534">
    <property type="entry name" value="DUF4440"/>
    <property type="match status" value="1"/>
</dbReference>
<gene>
    <name evidence="3" type="ORF">BCF38_1262</name>
    <name evidence="4" type="ORF">SAMN05421539_1262</name>
</gene>
<reference evidence="3 5" key="2">
    <citation type="submission" date="2018-03" db="EMBL/GenBank/DDBJ databases">
        <title>Genomic Encyclopedia of Archaeal and Bacterial Type Strains, Phase II (KMG-II): from individual species to whole genera.</title>
        <authorList>
            <person name="Goeker M."/>
        </authorList>
    </citation>
    <scope>NUCLEOTIDE SEQUENCE [LARGE SCALE GENOMIC DNA]</scope>
    <source>
        <strain evidence="3 5">DSM 25227</strain>
    </source>
</reference>
<evidence type="ECO:0000313" key="3">
    <source>
        <dbReference type="EMBL" id="PWJ10039.1"/>
    </source>
</evidence>
<proteinExistence type="predicted"/>
<sequence>MLQSTLKITLAAGCICASQAAAAQQAPGLAAAIDAFAASFASGEGATVASHYAADAVLLPPGAARIDGRQGIAQFWDAVFASGVTDLVLETTELDVLDEAAIEIGTWQLAAPDGTGGTVTPRGKYLVVWQQAEDGTWRLDQDIWNADPAE</sequence>
<dbReference type="OrthoDB" id="9814425at2"/>
<dbReference type="InterPro" id="IPR027843">
    <property type="entry name" value="DUF4440"/>
</dbReference>
<keyword evidence="1" id="KW-0732">Signal</keyword>
<evidence type="ECO:0000259" key="2">
    <source>
        <dbReference type="Pfam" id="PF14534"/>
    </source>
</evidence>
<organism evidence="4 6">
    <name type="scientific">Jannaschia seohaensis</name>
    <dbReference type="NCBI Taxonomy" id="475081"/>
    <lineage>
        <taxon>Bacteria</taxon>
        <taxon>Pseudomonadati</taxon>
        <taxon>Pseudomonadota</taxon>
        <taxon>Alphaproteobacteria</taxon>
        <taxon>Rhodobacterales</taxon>
        <taxon>Roseobacteraceae</taxon>
        <taxon>Jannaschia</taxon>
    </lineage>
</organism>
<feature type="signal peptide" evidence="1">
    <location>
        <begin position="1"/>
        <end position="22"/>
    </location>
</feature>
<dbReference type="RefSeq" id="WP_109566551.1">
    <property type="nucleotide sequence ID" value="NZ_QGDJ01000026.1"/>
</dbReference>
<dbReference type="Proteomes" id="UP000245839">
    <property type="component" value="Unassembled WGS sequence"/>
</dbReference>
<dbReference type="EMBL" id="UETC01000026">
    <property type="protein sequence ID" value="SSA51784.1"/>
    <property type="molecule type" value="Genomic_DNA"/>
</dbReference>
<feature type="chain" id="PRO_5033338310" evidence="1">
    <location>
        <begin position="23"/>
        <end position="150"/>
    </location>
</feature>